<reference evidence="2" key="1">
    <citation type="submission" date="2016-01" db="EMBL/GenBank/DDBJ databases">
        <authorList>
            <person name="Mitreva M."/>
            <person name="Pepin K.H."/>
            <person name="Mihindukulasuriya K.A."/>
            <person name="Fulton R."/>
            <person name="Fronick C."/>
            <person name="O'Laughlin M."/>
            <person name="Miner T."/>
            <person name="Herter B."/>
            <person name="Rosa B.A."/>
            <person name="Cordes M."/>
            <person name="Tomlinson C."/>
            <person name="Wollam A."/>
            <person name="Palsikar V.B."/>
            <person name="Mardis E.R."/>
            <person name="Wilson R.K."/>
        </authorList>
    </citation>
    <scope>NUCLEOTIDE SEQUENCE [LARGE SCALE GENOMIC DNA]</scope>
    <source>
        <strain evidence="2">GED7749B</strain>
    </source>
</reference>
<dbReference type="EMBL" id="LRPN01000013">
    <property type="protein sequence ID" value="KWZ85670.1"/>
    <property type="molecule type" value="Genomic_DNA"/>
</dbReference>
<protein>
    <submittedName>
        <fullName evidence="1">Uncharacterized protein</fullName>
    </submittedName>
</protein>
<organism evidence="1 2">
    <name type="scientific">Heyndrickxia coagulans</name>
    <name type="common">Weizmannia coagulans</name>
    <dbReference type="NCBI Taxonomy" id="1398"/>
    <lineage>
        <taxon>Bacteria</taxon>
        <taxon>Bacillati</taxon>
        <taxon>Bacillota</taxon>
        <taxon>Bacilli</taxon>
        <taxon>Bacillales</taxon>
        <taxon>Bacillaceae</taxon>
        <taxon>Heyndrickxia</taxon>
    </lineage>
</organism>
<accession>A0A133L258</accession>
<name>A0A133L258_HEYCO</name>
<evidence type="ECO:0000313" key="2">
    <source>
        <dbReference type="Proteomes" id="UP000070376"/>
    </source>
</evidence>
<dbReference type="Proteomes" id="UP000070376">
    <property type="component" value="Unassembled WGS sequence"/>
</dbReference>
<dbReference type="AlphaFoldDB" id="A0A133L258"/>
<sequence>MLRGFLEKWLKRRDKEQISQEKIEALVDAKLKALLAEMGKTKAGQTASAEDYSLTPKQTEYALSLVYQLRGEYELAIPPSALTVKDLNRLIAYPKFKNKGILVNLVKKGVLLWI</sequence>
<gene>
    <name evidence="1" type="ORF">HMPREF3213_00330</name>
</gene>
<dbReference type="PATRIC" id="fig|1398.22.peg.323"/>
<comment type="caution">
    <text evidence="1">The sequence shown here is derived from an EMBL/GenBank/DDBJ whole genome shotgun (WGS) entry which is preliminary data.</text>
</comment>
<evidence type="ECO:0000313" key="1">
    <source>
        <dbReference type="EMBL" id="KWZ85670.1"/>
    </source>
</evidence>
<proteinExistence type="predicted"/>